<keyword evidence="1" id="KW-1133">Transmembrane helix</keyword>
<protein>
    <recommendedName>
        <fullName evidence="2">DUF6533 domain-containing protein</fullName>
    </recommendedName>
</protein>
<dbReference type="Proteomes" id="UP000076798">
    <property type="component" value="Unassembled WGS sequence"/>
</dbReference>
<organism evidence="3 4">
    <name type="scientific">Sistotremastrum suecicum HHB10207 ss-3</name>
    <dbReference type="NCBI Taxonomy" id="1314776"/>
    <lineage>
        <taxon>Eukaryota</taxon>
        <taxon>Fungi</taxon>
        <taxon>Dikarya</taxon>
        <taxon>Basidiomycota</taxon>
        <taxon>Agaricomycotina</taxon>
        <taxon>Agaricomycetes</taxon>
        <taxon>Sistotremastrales</taxon>
        <taxon>Sistotremastraceae</taxon>
        <taxon>Sistotremastrum</taxon>
    </lineage>
</organism>
<dbReference type="OrthoDB" id="2637653at2759"/>
<feature type="transmembrane region" description="Helical" evidence="1">
    <location>
        <begin position="240"/>
        <end position="263"/>
    </location>
</feature>
<keyword evidence="4" id="KW-1185">Reference proteome</keyword>
<evidence type="ECO:0000313" key="3">
    <source>
        <dbReference type="EMBL" id="KZT38540.1"/>
    </source>
</evidence>
<feature type="transmembrane region" description="Helical" evidence="1">
    <location>
        <begin position="85"/>
        <end position="103"/>
    </location>
</feature>
<sequence length="372" mass="42255">MSTEHSICYITFHPPNLFIELPIDAKPDDLRNLRVDIERSICDIRMELSAVMWLHWDLIISFEDEIIYVWKKPTRCNILYLYERYFVLILVLTMGPIWNGWAFDRPPSNGWCHGIGIYQSFIALISILGTDVILILRVSALYKSMSCHRTYTRVLKFLVGACILQFLGVIAIAIPGLTGDRTLIRIPLMPGPTSERWSCISAQIPSFRIGNWMTSIAFETILVLMTLYQSIKHEFHKRKSIWGAAILIDGLTVYFLLLVTSIICEIAWSWGLDKMIAVFYPWNVAAISFSGSRLIVNMRKAANPALRSPIDSIGVRSAFELDDIVFCSNHPPEVDDDDDDDDVIDINRGGVLVPISLSSEVLTRNEGIDREP</sequence>
<accession>A0A166DHW1</accession>
<feature type="domain" description="DUF6533" evidence="2">
    <location>
        <begin position="48"/>
        <end position="89"/>
    </location>
</feature>
<feature type="transmembrane region" description="Helical" evidence="1">
    <location>
        <begin position="157"/>
        <end position="178"/>
    </location>
</feature>
<keyword evidence="1" id="KW-0472">Membrane</keyword>
<evidence type="ECO:0000259" key="2">
    <source>
        <dbReference type="Pfam" id="PF20151"/>
    </source>
</evidence>
<dbReference type="InterPro" id="IPR045340">
    <property type="entry name" value="DUF6533"/>
</dbReference>
<proteinExistence type="predicted"/>
<dbReference type="AlphaFoldDB" id="A0A166DHW1"/>
<reference evidence="3 4" key="1">
    <citation type="journal article" date="2016" name="Mol. Biol. Evol.">
        <title>Comparative Genomics of Early-Diverging Mushroom-Forming Fungi Provides Insights into the Origins of Lignocellulose Decay Capabilities.</title>
        <authorList>
            <person name="Nagy L.G."/>
            <person name="Riley R."/>
            <person name="Tritt A."/>
            <person name="Adam C."/>
            <person name="Daum C."/>
            <person name="Floudas D."/>
            <person name="Sun H."/>
            <person name="Yadav J.S."/>
            <person name="Pangilinan J."/>
            <person name="Larsson K.H."/>
            <person name="Matsuura K."/>
            <person name="Barry K."/>
            <person name="Labutti K."/>
            <person name="Kuo R."/>
            <person name="Ohm R.A."/>
            <person name="Bhattacharya S.S."/>
            <person name="Shirouzu T."/>
            <person name="Yoshinaga Y."/>
            <person name="Martin F.M."/>
            <person name="Grigoriev I.V."/>
            <person name="Hibbett D.S."/>
        </authorList>
    </citation>
    <scope>NUCLEOTIDE SEQUENCE [LARGE SCALE GENOMIC DNA]</scope>
    <source>
        <strain evidence="3 4">HHB10207 ss-3</strain>
    </source>
</reference>
<evidence type="ECO:0000313" key="4">
    <source>
        <dbReference type="Proteomes" id="UP000076798"/>
    </source>
</evidence>
<feature type="transmembrane region" description="Helical" evidence="1">
    <location>
        <begin position="275"/>
        <end position="296"/>
    </location>
</feature>
<keyword evidence="1" id="KW-0812">Transmembrane</keyword>
<dbReference type="EMBL" id="KV428061">
    <property type="protein sequence ID" value="KZT38540.1"/>
    <property type="molecule type" value="Genomic_DNA"/>
</dbReference>
<feature type="transmembrane region" description="Helical" evidence="1">
    <location>
        <begin position="209"/>
        <end position="228"/>
    </location>
</feature>
<evidence type="ECO:0000256" key="1">
    <source>
        <dbReference type="SAM" id="Phobius"/>
    </source>
</evidence>
<name>A0A166DHW1_9AGAM</name>
<feature type="transmembrane region" description="Helical" evidence="1">
    <location>
        <begin position="115"/>
        <end position="136"/>
    </location>
</feature>
<gene>
    <name evidence="3" type="ORF">SISSUDRAFT_729800</name>
</gene>
<dbReference type="Pfam" id="PF20151">
    <property type="entry name" value="DUF6533"/>
    <property type="match status" value="1"/>
</dbReference>